<proteinExistence type="predicted"/>
<evidence type="ECO:0000256" key="1">
    <source>
        <dbReference type="ARBA" id="ARBA00023167"/>
    </source>
</evidence>
<dbReference type="GO" id="GO:0016747">
    <property type="term" value="F:acyltransferase activity, transferring groups other than amino-acyl groups"/>
    <property type="evidence" value="ECO:0007669"/>
    <property type="project" value="InterPro"/>
</dbReference>
<feature type="active site" evidence="3">
    <location>
        <position position="297"/>
    </location>
</feature>
<keyword evidence="1" id="KW-0028">Amino-acid biosynthesis</keyword>
<evidence type="ECO:0000259" key="4">
    <source>
        <dbReference type="Pfam" id="PF00561"/>
    </source>
</evidence>
<feature type="domain" description="AB hydrolase-1" evidence="4">
    <location>
        <begin position="90"/>
        <end position="327"/>
    </location>
</feature>
<reference evidence="5 6" key="1">
    <citation type="submission" date="2020-07" db="EMBL/GenBank/DDBJ databases">
        <title>Novel species isolated from subtropical streams in China.</title>
        <authorList>
            <person name="Lu H."/>
        </authorList>
    </citation>
    <scope>NUCLEOTIDE SEQUENCE [LARGE SCALE GENOMIC DNA]</scope>
    <source>
        <strain evidence="5 6">LX20W</strain>
    </source>
</reference>
<dbReference type="InterPro" id="IPR000073">
    <property type="entry name" value="AB_hydrolase_1"/>
</dbReference>
<dbReference type="Pfam" id="PF00561">
    <property type="entry name" value="Abhydrolase_1"/>
    <property type="match status" value="1"/>
</dbReference>
<feature type="active site" evidence="3">
    <location>
        <position position="325"/>
    </location>
</feature>
<evidence type="ECO:0000313" key="5">
    <source>
        <dbReference type="EMBL" id="MBA5636294.1"/>
    </source>
</evidence>
<keyword evidence="2" id="KW-0012">Acyltransferase</keyword>
<feature type="active site" description="Nucleophile" evidence="3">
    <location>
        <position position="149"/>
    </location>
</feature>
<dbReference type="InterPro" id="IPR008220">
    <property type="entry name" value="HAT_MetX-like"/>
</dbReference>
<sequence length="367" mass="39232">MLAMAVSTRARADTAAAPTSPAAPQQFARLGDLRLESGAVIHDCQLGYRTLGTLNAARDNAILVPTWHTGTSGQLLEVLGPQGLFDPAPYFVILVDALGNGVSCSPSNSASQHGKAFPAFTIRDMVASQHRLLTEQLGLHHLRAVVGYSMGGMQTLQWTVSHPRFMDAAVAIAATPRLSSYDLLFWRTAEQAIVTDAAFAGGDYQRNPPLPLFQMVFALNATSPDFRQHKTTPAEFDKFLRETVAPDPEAPDANDNLAQIRALLSQDIGAGPGGPPGLEQAATRVRARVHLINARQDQLVNPRAAQTLAPMLHARLTLLDSECGHFAIQCDMASIRAAVEMALKPEVGSVPEAISKPRSAGIAVTPK</sequence>
<keyword evidence="5" id="KW-0378">Hydrolase</keyword>
<comment type="caution">
    <text evidence="5">The sequence shown here is derived from an EMBL/GenBank/DDBJ whole genome shotgun (WGS) entry which is preliminary data.</text>
</comment>
<dbReference type="SUPFAM" id="SSF53474">
    <property type="entry name" value="alpha/beta-Hydrolases"/>
    <property type="match status" value="1"/>
</dbReference>
<dbReference type="InterPro" id="IPR029058">
    <property type="entry name" value="AB_hydrolase_fold"/>
</dbReference>
<accession>A0A7W2EPK5</accession>
<keyword evidence="6" id="KW-1185">Reference proteome</keyword>
<name>A0A7W2EPK5_9BURK</name>
<dbReference type="PIRSF" id="PIRSF000443">
    <property type="entry name" value="Homoser_Ac_trans"/>
    <property type="match status" value="1"/>
</dbReference>
<dbReference type="PANTHER" id="PTHR32268:SF15">
    <property type="entry name" value="HOMOSERINE ACETYLTRANSFERASE FAMILY PROTEIN (AFU_ORTHOLOGUE AFUA_1G15350)"/>
    <property type="match status" value="1"/>
</dbReference>
<keyword evidence="2" id="KW-0808">Transferase</keyword>
<protein>
    <submittedName>
        <fullName evidence="5">Alpha/beta fold hydrolase</fullName>
    </submittedName>
</protein>
<evidence type="ECO:0000256" key="2">
    <source>
        <dbReference type="ARBA" id="ARBA00023315"/>
    </source>
</evidence>
<dbReference type="GO" id="GO:0016787">
    <property type="term" value="F:hydrolase activity"/>
    <property type="evidence" value="ECO:0007669"/>
    <property type="project" value="UniProtKB-KW"/>
</dbReference>
<dbReference type="AlphaFoldDB" id="A0A7W2EPK5"/>
<dbReference type="Proteomes" id="UP000534388">
    <property type="component" value="Unassembled WGS sequence"/>
</dbReference>
<dbReference type="GO" id="GO:0009086">
    <property type="term" value="P:methionine biosynthetic process"/>
    <property type="evidence" value="ECO:0007669"/>
    <property type="project" value="UniProtKB-KW"/>
</dbReference>
<dbReference type="PANTHER" id="PTHR32268">
    <property type="entry name" value="HOMOSERINE O-ACETYLTRANSFERASE"/>
    <property type="match status" value="1"/>
</dbReference>
<dbReference type="EMBL" id="JACEZT010000002">
    <property type="protein sequence ID" value="MBA5636294.1"/>
    <property type="molecule type" value="Genomic_DNA"/>
</dbReference>
<evidence type="ECO:0000256" key="3">
    <source>
        <dbReference type="PIRSR" id="PIRSR000443-1"/>
    </source>
</evidence>
<evidence type="ECO:0000313" key="6">
    <source>
        <dbReference type="Proteomes" id="UP000534388"/>
    </source>
</evidence>
<gene>
    <name evidence="5" type="ORF">H3H37_04430</name>
</gene>
<keyword evidence="1" id="KW-0486">Methionine biosynthesis</keyword>
<organism evidence="5 6">
    <name type="scientific">Rugamonas brunnea</name>
    <dbReference type="NCBI Taxonomy" id="2758569"/>
    <lineage>
        <taxon>Bacteria</taxon>
        <taxon>Pseudomonadati</taxon>
        <taxon>Pseudomonadota</taxon>
        <taxon>Betaproteobacteria</taxon>
        <taxon>Burkholderiales</taxon>
        <taxon>Oxalobacteraceae</taxon>
        <taxon>Telluria group</taxon>
        <taxon>Rugamonas</taxon>
    </lineage>
</organism>
<dbReference type="Gene3D" id="3.40.50.1820">
    <property type="entry name" value="alpha/beta hydrolase"/>
    <property type="match status" value="1"/>
</dbReference>